<keyword evidence="1 2" id="KW-0129">CBS domain</keyword>
<comment type="caution">
    <text evidence="4">The sequence shown here is derived from an EMBL/GenBank/DDBJ whole genome shotgun (WGS) entry which is preliminary data.</text>
</comment>
<feature type="domain" description="CBS" evidence="3">
    <location>
        <begin position="84"/>
        <end position="140"/>
    </location>
</feature>
<feature type="domain" description="CBS" evidence="3">
    <location>
        <begin position="7"/>
        <end position="63"/>
    </location>
</feature>
<dbReference type="SMART" id="SM00116">
    <property type="entry name" value="CBS"/>
    <property type="match status" value="2"/>
</dbReference>
<evidence type="ECO:0000256" key="2">
    <source>
        <dbReference type="PROSITE-ProRule" id="PRU00703"/>
    </source>
</evidence>
<evidence type="ECO:0000256" key="1">
    <source>
        <dbReference type="ARBA" id="ARBA00023122"/>
    </source>
</evidence>
<dbReference type="PROSITE" id="PS51371">
    <property type="entry name" value="CBS"/>
    <property type="match status" value="2"/>
</dbReference>
<dbReference type="InterPro" id="IPR046342">
    <property type="entry name" value="CBS_dom_sf"/>
</dbReference>
<keyword evidence="5" id="KW-1185">Reference proteome</keyword>
<sequence>MIARELMTTDLVTVRADTTVKVALTLLDENDITSLPVVGAGGRIVGVVSEADLIRELVGPDPRTHEIPHAEPRDDRPRYVGDVMTSHAITVHPETDLAVAVDIATSTGVKSLPVVDDTGKVVGVLSRRDVVRMLARSDDLLEQDIDALLVSAGEHDWLVEVHDGVAEISGPSGLHDRVIARVLAASVPGVVEVRLGD</sequence>
<organism evidence="4 5">
    <name type="scientific">Nocardioides panacisoli</name>
    <dbReference type="NCBI Taxonomy" id="627624"/>
    <lineage>
        <taxon>Bacteria</taxon>
        <taxon>Bacillati</taxon>
        <taxon>Actinomycetota</taxon>
        <taxon>Actinomycetes</taxon>
        <taxon>Propionibacteriales</taxon>
        <taxon>Nocardioidaceae</taxon>
        <taxon>Nocardioides</taxon>
    </lineage>
</organism>
<dbReference type="SUPFAM" id="SSF54631">
    <property type="entry name" value="CBS-domain pair"/>
    <property type="match status" value="1"/>
</dbReference>
<dbReference type="PANTHER" id="PTHR43080">
    <property type="entry name" value="CBS DOMAIN-CONTAINING PROTEIN CBSX3, MITOCHONDRIAL"/>
    <property type="match status" value="1"/>
</dbReference>
<dbReference type="EMBL" id="BAABAH010000010">
    <property type="protein sequence ID" value="GAA3825496.1"/>
    <property type="molecule type" value="Genomic_DNA"/>
</dbReference>
<name>A0ABP7IRZ4_9ACTN</name>
<accession>A0ABP7IRZ4</accession>
<evidence type="ECO:0000259" key="3">
    <source>
        <dbReference type="PROSITE" id="PS51371"/>
    </source>
</evidence>
<dbReference type="RefSeq" id="WP_344776573.1">
    <property type="nucleotide sequence ID" value="NZ_BAABAH010000010.1"/>
</dbReference>
<evidence type="ECO:0000313" key="4">
    <source>
        <dbReference type="EMBL" id="GAA3825496.1"/>
    </source>
</evidence>
<dbReference type="CDD" id="cd04586">
    <property type="entry name" value="CBS_pair_BON_assoc"/>
    <property type="match status" value="1"/>
</dbReference>
<evidence type="ECO:0000313" key="5">
    <source>
        <dbReference type="Proteomes" id="UP001501821"/>
    </source>
</evidence>
<dbReference type="Proteomes" id="UP001501821">
    <property type="component" value="Unassembled WGS sequence"/>
</dbReference>
<dbReference type="Gene3D" id="3.10.580.10">
    <property type="entry name" value="CBS-domain"/>
    <property type="match status" value="1"/>
</dbReference>
<protein>
    <submittedName>
        <fullName evidence="4">CBS domain-containing protein</fullName>
    </submittedName>
</protein>
<reference evidence="5" key="1">
    <citation type="journal article" date="2019" name="Int. J. Syst. Evol. Microbiol.">
        <title>The Global Catalogue of Microorganisms (GCM) 10K type strain sequencing project: providing services to taxonomists for standard genome sequencing and annotation.</title>
        <authorList>
            <consortium name="The Broad Institute Genomics Platform"/>
            <consortium name="The Broad Institute Genome Sequencing Center for Infectious Disease"/>
            <person name="Wu L."/>
            <person name="Ma J."/>
        </authorList>
    </citation>
    <scope>NUCLEOTIDE SEQUENCE [LARGE SCALE GENOMIC DNA]</scope>
    <source>
        <strain evidence="5">JCM 16953</strain>
    </source>
</reference>
<dbReference type="InterPro" id="IPR051257">
    <property type="entry name" value="Diverse_CBS-Domain"/>
</dbReference>
<dbReference type="PANTHER" id="PTHR43080:SF29">
    <property type="entry name" value="OS02G0818000 PROTEIN"/>
    <property type="match status" value="1"/>
</dbReference>
<gene>
    <name evidence="4" type="ORF">GCM10022242_28580</name>
</gene>
<proteinExistence type="predicted"/>
<dbReference type="Pfam" id="PF00571">
    <property type="entry name" value="CBS"/>
    <property type="match status" value="2"/>
</dbReference>
<dbReference type="InterPro" id="IPR000644">
    <property type="entry name" value="CBS_dom"/>
</dbReference>